<feature type="transmembrane region" description="Helical" evidence="10">
    <location>
        <begin position="69"/>
        <end position="90"/>
    </location>
</feature>
<evidence type="ECO:0000256" key="1">
    <source>
        <dbReference type="ARBA" id="ARBA00000966"/>
    </source>
</evidence>
<evidence type="ECO:0000256" key="4">
    <source>
        <dbReference type="ARBA" id="ARBA00023001"/>
    </source>
</evidence>
<dbReference type="EC" id="3.2.1.4" evidence="9"/>
<evidence type="ECO:0000256" key="9">
    <source>
        <dbReference type="RuleBase" id="RU361166"/>
    </source>
</evidence>
<evidence type="ECO:0000313" key="13">
    <source>
        <dbReference type="Proteomes" id="UP000797356"/>
    </source>
</evidence>
<evidence type="ECO:0000256" key="10">
    <source>
        <dbReference type="SAM" id="Phobius"/>
    </source>
</evidence>
<keyword evidence="10" id="KW-1133">Transmembrane helix</keyword>
<dbReference type="PANTHER" id="PTHR22298">
    <property type="entry name" value="ENDO-1,4-BETA-GLUCANASE"/>
    <property type="match status" value="1"/>
</dbReference>
<keyword evidence="3 8" id="KW-0378">Hydrolase</keyword>
<sequence length="575" mass="63652">MEEEPQDFVHAVTETGRLLPSASRWNSIEIDFSLLPSSSSNDNEDTPSKYSKSFDFNLRIADKTRFKRFIYVSIFLILAATAAVLLAAFLTRKRHDLGTSSNLPLALDHALLFFDAQKSGPLPENNPVKFRGNSALQDGNANANLVGGFYDSGNNIKFSFPTAYTITLLSWTVIEYHQKYAEIGQLDHIKNIIKWGSDYVGSSNNNNDSDITCWQRPEDMKYSRPVSICGSSASDLAGEIIAAMAAASLVFGEDEAYSKRLIQASESLFELATKNTNCKTYTAGRECGGGARSFYNSTSCMDELVWGGTWLFFATGNFAYLKYATNNFQSAVDEEPPSDTGIFYWNNKIAATAVLLTRLRYFHDPGSPYEETLRNCSDMANKLVCSYLHPSTTFSVTPGGMLLPKPNSSAPLQYATTAAFLSKIYSDYLNIDQVHGGSCSTFSFSLNMLQDFSRLQVNYILGDNPLKMSYLVGFGYNFPKKVHHRAASIPWNGITYNCTEGKKWQEAKEPNPNVLVGAMVAGPDKDDRFLDDRDRPEFTEPTISGNAGLAAALIALIDHPTNLGIDREMIFTKIS</sequence>
<dbReference type="GO" id="GO:0030245">
    <property type="term" value="P:cellulose catabolic process"/>
    <property type="evidence" value="ECO:0007669"/>
    <property type="project" value="UniProtKB-KW"/>
</dbReference>
<dbReference type="OrthoDB" id="10257085at2759"/>
<keyword evidence="7 8" id="KW-0624">Polysaccharide degradation</keyword>
<comment type="similarity">
    <text evidence="2 8 9">Belongs to the glycosyl hydrolase 9 (cellulase E) family.</text>
</comment>
<reference evidence="12" key="1">
    <citation type="journal article" date="2017" name="Gigascience">
        <title>The genome draft of coconut (Cocos nucifera).</title>
        <authorList>
            <person name="Xiao Y."/>
            <person name="Xu P."/>
            <person name="Fan H."/>
            <person name="Baudouin L."/>
            <person name="Xia W."/>
            <person name="Bocs S."/>
            <person name="Xu J."/>
            <person name="Li Q."/>
            <person name="Guo A."/>
            <person name="Zhou L."/>
            <person name="Li J."/>
            <person name="Wu Y."/>
            <person name="Ma Z."/>
            <person name="Armero A."/>
            <person name="Issali A.E."/>
            <person name="Liu N."/>
            <person name="Peng M."/>
            <person name="Yang Y."/>
        </authorList>
    </citation>
    <scope>NUCLEOTIDE SEQUENCE</scope>
    <source>
        <tissue evidence="12">Spear leaf of Hainan Tall coconut</tissue>
    </source>
</reference>
<comment type="caution">
    <text evidence="12">The sequence shown here is derived from an EMBL/GenBank/DDBJ whole genome shotgun (WGS) entry which is preliminary data.</text>
</comment>
<evidence type="ECO:0000259" key="11">
    <source>
        <dbReference type="Pfam" id="PF00759"/>
    </source>
</evidence>
<dbReference type="InterPro" id="IPR008928">
    <property type="entry name" value="6-hairpin_glycosidase_sf"/>
</dbReference>
<protein>
    <recommendedName>
        <fullName evidence="9">Endoglucanase</fullName>
        <ecNumber evidence="9">3.2.1.4</ecNumber>
    </recommendedName>
</protein>
<comment type="catalytic activity">
    <reaction evidence="1 9">
        <text>Endohydrolysis of (1-&gt;4)-beta-D-glucosidic linkages in cellulose, lichenin and cereal beta-D-glucans.</text>
        <dbReference type="EC" id="3.2.1.4"/>
    </reaction>
</comment>
<dbReference type="PROSITE" id="PS00592">
    <property type="entry name" value="GH9_2"/>
    <property type="match status" value="1"/>
</dbReference>
<name>A0A8K0IXA5_COCNU</name>
<accession>A0A8K0IXA5</accession>
<dbReference type="SUPFAM" id="SSF48208">
    <property type="entry name" value="Six-hairpin glycosidases"/>
    <property type="match status" value="1"/>
</dbReference>
<keyword evidence="5 8" id="KW-0119">Carbohydrate metabolism</keyword>
<keyword evidence="10" id="KW-0472">Membrane</keyword>
<evidence type="ECO:0000256" key="3">
    <source>
        <dbReference type="ARBA" id="ARBA00022801"/>
    </source>
</evidence>
<evidence type="ECO:0000256" key="2">
    <source>
        <dbReference type="ARBA" id="ARBA00007072"/>
    </source>
</evidence>
<dbReference type="EMBL" id="CM017886">
    <property type="protein sequence ID" value="KAG1369993.1"/>
    <property type="molecule type" value="Genomic_DNA"/>
</dbReference>
<evidence type="ECO:0000256" key="5">
    <source>
        <dbReference type="ARBA" id="ARBA00023277"/>
    </source>
</evidence>
<evidence type="ECO:0000313" key="12">
    <source>
        <dbReference type="EMBL" id="KAG1369993.1"/>
    </source>
</evidence>
<feature type="active site" evidence="8">
    <location>
        <position position="483"/>
    </location>
</feature>
<dbReference type="Proteomes" id="UP000797356">
    <property type="component" value="Chromosome 15"/>
</dbReference>
<evidence type="ECO:0000256" key="6">
    <source>
        <dbReference type="ARBA" id="ARBA00023295"/>
    </source>
</evidence>
<keyword evidence="4 9" id="KW-0136">Cellulose degradation</keyword>
<evidence type="ECO:0000256" key="8">
    <source>
        <dbReference type="PROSITE-ProRule" id="PRU10059"/>
    </source>
</evidence>
<gene>
    <name evidence="12" type="ORF">COCNU_15G003590</name>
</gene>
<reference evidence="12" key="2">
    <citation type="submission" date="2019-07" db="EMBL/GenBank/DDBJ databases">
        <authorList>
            <person name="Yang Y."/>
            <person name="Bocs S."/>
            <person name="Baudouin L."/>
        </authorList>
    </citation>
    <scope>NUCLEOTIDE SEQUENCE</scope>
    <source>
        <tissue evidence="12">Spear leaf of Hainan Tall coconut</tissue>
    </source>
</reference>
<keyword evidence="10" id="KW-0812">Transmembrane</keyword>
<dbReference type="InterPro" id="IPR001701">
    <property type="entry name" value="Glyco_hydro_9"/>
</dbReference>
<dbReference type="InterPro" id="IPR018221">
    <property type="entry name" value="Glyco_hydro_9_His_AS"/>
</dbReference>
<dbReference type="InterPro" id="IPR012341">
    <property type="entry name" value="6hp_glycosidase-like_sf"/>
</dbReference>
<feature type="domain" description="Glycoside hydrolase family 9" evidence="11">
    <location>
        <begin position="106"/>
        <end position="553"/>
    </location>
</feature>
<proteinExistence type="inferred from homology"/>
<keyword evidence="6 8" id="KW-0326">Glycosidase</keyword>
<dbReference type="AlphaFoldDB" id="A0A8K0IXA5"/>
<dbReference type="Gene3D" id="1.50.10.10">
    <property type="match status" value="1"/>
</dbReference>
<keyword evidence="13" id="KW-1185">Reference proteome</keyword>
<dbReference type="GO" id="GO:0008810">
    <property type="term" value="F:cellulase activity"/>
    <property type="evidence" value="ECO:0007669"/>
    <property type="project" value="UniProtKB-EC"/>
</dbReference>
<evidence type="ECO:0000256" key="7">
    <source>
        <dbReference type="ARBA" id="ARBA00023326"/>
    </source>
</evidence>
<dbReference type="Pfam" id="PF00759">
    <property type="entry name" value="Glyco_hydro_9"/>
    <property type="match status" value="1"/>
</dbReference>
<organism evidence="12 13">
    <name type="scientific">Cocos nucifera</name>
    <name type="common">Coconut palm</name>
    <dbReference type="NCBI Taxonomy" id="13894"/>
    <lineage>
        <taxon>Eukaryota</taxon>
        <taxon>Viridiplantae</taxon>
        <taxon>Streptophyta</taxon>
        <taxon>Embryophyta</taxon>
        <taxon>Tracheophyta</taxon>
        <taxon>Spermatophyta</taxon>
        <taxon>Magnoliopsida</taxon>
        <taxon>Liliopsida</taxon>
        <taxon>Arecaceae</taxon>
        <taxon>Arecoideae</taxon>
        <taxon>Cocoseae</taxon>
        <taxon>Attaleinae</taxon>
        <taxon>Cocos</taxon>
    </lineage>
</organism>